<dbReference type="AlphaFoldDB" id="A0A813E9E0"/>
<dbReference type="OMA" id="FHSASAK"/>
<proteinExistence type="predicted"/>
<dbReference type="Proteomes" id="UP000654075">
    <property type="component" value="Unassembled WGS sequence"/>
</dbReference>
<protein>
    <submittedName>
        <fullName evidence="1">Uncharacterized protein</fullName>
    </submittedName>
</protein>
<dbReference type="EMBL" id="CAJNNV010009182">
    <property type="protein sequence ID" value="CAE8597102.1"/>
    <property type="molecule type" value="Genomic_DNA"/>
</dbReference>
<sequence length="251" mass="26988">MAYLRKTLPHYLRGSIFCSRGRGTMTARVLGLLAILGCAAVWCKGPCEQTFSVWTDGGVSLTTLTRRVAIAGTAAAASHFVIFHSASAKEPSLAPGVTILEVAENTAFQEDYFRKVLAGQADGFRVTGSMMKVSSDRLILNSKLPQQLDRLLRDLLPAAARIEGEIYSTTALRKLDIIGDLGKGKGDELLTDADVLRMANLYAEARNELRKLFVMLPAAIQEESKITIRGMRKAEAAQAAKAAAADKSSGA</sequence>
<organism evidence="1 2">
    <name type="scientific">Polarella glacialis</name>
    <name type="common">Dinoflagellate</name>
    <dbReference type="NCBI Taxonomy" id="89957"/>
    <lineage>
        <taxon>Eukaryota</taxon>
        <taxon>Sar</taxon>
        <taxon>Alveolata</taxon>
        <taxon>Dinophyceae</taxon>
        <taxon>Suessiales</taxon>
        <taxon>Suessiaceae</taxon>
        <taxon>Polarella</taxon>
    </lineage>
</organism>
<evidence type="ECO:0000313" key="1">
    <source>
        <dbReference type="EMBL" id="CAE8597102.1"/>
    </source>
</evidence>
<evidence type="ECO:0000313" key="2">
    <source>
        <dbReference type="Proteomes" id="UP000654075"/>
    </source>
</evidence>
<comment type="caution">
    <text evidence="1">The sequence shown here is derived from an EMBL/GenBank/DDBJ whole genome shotgun (WGS) entry which is preliminary data.</text>
</comment>
<gene>
    <name evidence="1" type="ORF">PGLA1383_LOCUS15553</name>
</gene>
<accession>A0A813E9E0</accession>
<reference evidence="1" key="1">
    <citation type="submission" date="2021-02" db="EMBL/GenBank/DDBJ databases">
        <authorList>
            <person name="Dougan E. K."/>
            <person name="Rhodes N."/>
            <person name="Thang M."/>
            <person name="Chan C."/>
        </authorList>
    </citation>
    <scope>NUCLEOTIDE SEQUENCE</scope>
</reference>
<name>A0A813E9E0_POLGL</name>
<keyword evidence="2" id="KW-1185">Reference proteome</keyword>